<proteinExistence type="predicted"/>
<dbReference type="PANTHER" id="PTHR34310">
    <property type="entry name" value="DUF427 DOMAIN PROTEIN (AFU_ORTHOLOGUE AFUA_3G02220)"/>
    <property type="match status" value="1"/>
</dbReference>
<feature type="domain" description="DUF427" evidence="1">
    <location>
        <begin position="32"/>
        <end position="123"/>
    </location>
</feature>
<dbReference type="InterPro" id="IPR038694">
    <property type="entry name" value="DUF427_sf"/>
</dbReference>
<dbReference type="InterPro" id="IPR007361">
    <property type="entry name" value="DUF427"/>
</dbReference>
<comment type="caution">
    <text evidence="2">The sequence shown here is derived from an EMBL/GenBank/DDBJ whole genome shotgun (WGS) entry which is preliminary data.</text>
</comment>
<name>A0ABV4NSQ4_9GAMM</name>
<sequence>MAHPEITMSDDTIHNPKEPRHFMRAKIVPRTVRVRHGGKVIAESNNVLRVTELEKDILDPVFYFPKEDIFIPLFPLDGKTSHCPLKGDASYFAVDDKGETIAWAYEAAFELAKVINGRIAFFPDHVVIEEVGASS</sequence>
<accession>A0ABV4NSQ4</accession>
<dbReference type="Pfam" id="PF04248">
    <property type="entry name" value="NTP_transf_9"/>
    <property type="match status" value="1"/>
</dbReference>
<dbReference type="PANTHER" id="PTHR34310:SF9">
    <property type="entry name" value="BLR5716 PROTEIN"/>
    <property type="match status" value="1"/>
</dbReference>
<reference evidence="2 3" key="1">
    <citation type="submission" date="2024-08" db="EMBL/GenBank/DDBJ databases">
        <authorList>
            <person name="Ishaq N."/>
        </authorList>
    </citation>
    <scope>NUCLEOTIDE SEQUENCE [LARGE SCALE GENOMIC DNA]</scope>
    <source>
        <strain evidence="2 3">JCM 30400</strain>
    </source>
</reference>
<keyword evidence="3" id="KW-1185">Reference proteome</keyword>
<protein>
    <submittedName>
        <fullName evidence="2">DUF427 domain-containing protein</fullName>
    </submittedName>
</protein>
<dbReference type="RefSeq" id="WP_299587063.1">
    <property type="nucleotide sequence ID" value="NZ_JBGMEL010000022.1"/>
</dbReference>
<organism evidence="2 3">
    <name type="scientific">Microbulbifer echini</name>
    <dbReference type="NCBI Taxonomy" id="1529067"/>
    <lineage>
        <taxon>Bacteria</taxon>
        <taxon>Pseudomonadati</taxon>
        <taxon>Pseudomonadota</taxon>
        <taxon>Gammaproteobacteria</taxon>
        <taxon>Cellvibrionales</taxon>
        <taxon>Microbulbiferaceae</taxon>
        <taxon>Microbulbifer</taxon>
    </lineage>
</organism>
<dbReference type="EMBL" id="JBGMEL010000022">
    <property type="protein sequence ID" value="MFA0792320.1"/>
    <property type="molecule type" value="Genomic_DNA"/>
</dbReference>
<dbReference type="Gene3D" id="2.170.150.40">
    <property type="entry name" value="Domain of unknown function (DUF427)"/>
    <property type="match status" value="1"/>
</dbReference>
<evidence type="ECO:0000259" key="1">
    <source>
        <dbReference type="Pfam" id="PF04248"/>
    </source>
</evidence>
<dbReference type="Proteomes" id="UP001569414">
    <property type="component" value="Unassembled WGS sequence"/>
</dbReference>
<evidence type="ECO:0000313" key="3">
    <source>
        <dbReference type="Proteomes" id="UP001569414"/>
    </source>
</evidence>
<evidence type="ECO:0000313" key="2">
    <source>
        <dbReference type="EMBL" id="MFA0792320.1"/>
    </source>
</evidence>
<gene>
    <name evidence="2" type="ORF">ACCI51_17415</name>
</gene>